<dbReference type="EMBL" id="CABFOC020000045">
    <property type="protein sequence ID" value="CAH0052859.1"/>
    <property type="molecule type" value="Genomic_DNA"/>
</dbReference>
<dbReference type="InterPro" id="IPR006569">
    <property type="entry name" value="CID_dom"/>
</dbReference>
<dbReference type="OrthoDB" id="2219495at2759"/>
<feature type="region of interest" description="Disordered" evidence="7">
    <location>
        <begin position="547"/>
        <end position="655"/>
    </location>
</feature>
<dbReference type="GO" id="GO:0006396">
    <property type="term" value="P:RNA processing"/>
    <property type="evidence" value="ECO:0007669"/>
    <property type="project" value="InterPro"/>
</dbReference>
<gene>
    <name evidence="9" type="ORF">CSOL1703_00004726</name>
</gene>
<dbReference type="Pfam" id="PF01266">
    <property type="entry name" value="DAO"/>
    <property type="match status" value="1"/>
</dbReference>
<feature type="region of interest" description="Disordered" evidence="7">
    <location>
        <begin position="1160"/>
        <end position="1322"/>
    </location>
</feature>
<keyword evidence="6" id="KW-0175">Coiled coil</keyword>
<keyword evidence="10" id="KW-1185">Reference proteome</keyword>
<feature type="compositionally biased region" description="Basic and acidic residues" evidence="7">
    <location>
        <begin position="617"/>
        <end position="628"/>
    </location>
</feature>
<evidence type="ECO:0000259" key="8">
    <source>
        <dbReference type="PROSITE" id="PS51391"/>
    </source>
</evidence>
<dbReference type="GO" id="GO:0004657">
    <property type="term" value="F:proline dehydrogenase activity"/>
    <property type="evidence" value="ECO:0007669"/>
    <property type="project" value="TreeGrafter"/>
</dbReference>
<dbReference type="InterPro" id="IPR036188">
    <property type="entry name" value="FAD/NAD-bd_sf"/>
</dbReference>
<dbReference type="InterPro" id="IPR008942">
    <property type="entry name" value="ENTH_VHS"/>
</dbReference>
<sequence>METAPGSILIVGSGLFGLSTAWALAERPFFRNTAITVVDDARGQFPPEDCASVDASRIVRADYADRDYATLAAEAQTEWRKQKDHEVGGQGRYAENGLVLTANQSYTSKSGHKTGLDYVKASWENVTQIALDTGLPTEKIVTLESRKAIQEYLGASGNVGDWGYSNTLSGWSNNGTSMKWLYERVKETGRVEFVDALVEELVTEGTRVVGARLRDGGVLKGDVVFVAAGAWTGALIDLRGRCEATGQAVAYVEITEAEQKRMEHQPTILNLSTGLFVLPPRERLLKVARHGFGYLNPQTVPAALPLSHKHKRQPIVVSVPRTIRDNGFDGLPAEGDRDLREGLRDLVPLKDVDQRPWVKTRLCWYSDTRDADWLVDWHPGWEGLFIATGDSGHGFKFLPVIGDKLVDCLQGSGGKLGDKWKWKHIEDDGLGKEINGVYRGLNTWDGSRGGLPDMILDDEIKKLRDGKTFGKWGSSAVSPTSKEAKAAYKMPPDQAPHEFPNVKAKLQKPTKQSAFEKQKAEAEAKRLREEAETAAVYQDFIKSFDREESGDRIEDNGRRLAPFGSQGFPGPRSGLGGPAPGTSKRHFGAPNVKSGPGSLGPAPNSFTKKRSYQDMSRGPRDRHDDFDRSSLSVPKAFRTSDDEDEEMGGATDKAEEKAIARPTLRLLNLPSLYSQAAIRSKLPSNLVVEDVNFQNLAGAGNYDTRVKTAIVTLSKETPANDIDAAVSSLQNEYLGWGQYLSLHRHLSSAVTSASTLTNLPGSGSESHPFGAKPVEQPSDSHSTQRDSGFQRGFAPPSSYDHQISNVSRGKLLHVPVKPPDDIRILRLINKTIEQVLDHGPEIEALLMSRPEVQREEKWAWIWNARCPGGVWYRWRLWEIVTGSGHQQKRPKYVPLFDGGNAWKVPEERLPFEYTTKIDEFVSDSEYNSSDDEDFDGEGNRDNQGDEKEKSFLNPLEKAKLTHLLARLPPTMSKLRKGDIARVTSFAIAHASRGVDEVVDMMISNIEKPLSMSMANRDRSQDKKEGSAQGTAADENNAADGQDPSAASLVGLYAVGDILSSSSSSGVRHAWRFRQLFEVALRNRKVFERLGMMAEKFNWGRLRAEKWKRSVNLVLSLWEGWCVFAAESQDLFVQSFENPPSAKADEKPDEGQKKNKWKVVEQNQAQETGSKSPSVAAAQGQTDLVSHGKPGEPVEEGDVGGEPVEDENIEGEPIDEDDLEGQPIDDDDLEGVPIDEDDIEGEALGGGEDLEPMGEDTVRTSHASSHSAMAGDKGPADMVLAESKGEPSRASHADLSRAKGVGRKPRMRAVDMFADSDGSDGGS</sequence>
<feature type="compositionally biased region" description="Polar residues" evidence="7">
    <location>
        <begin position="1160"/>
        <end position="1183"/>
    </location>
</feature>
<feature type="domain" description="CID" evidence="8">
    <location>
        <begin position="952"/>
        <end position="1139"/>
    </location>
</feature>
<comment type="similarity">
    <text evidence="2">Belongs to the MSOX/MTOX family.</text>
</comment>
<evidence type="ECO:0000256" key="6">
    <source>
        <dbReference type="SAM" id="Coils"/>
    </source>
</evidence>
<dbReference type="GO" id="GO:0008115">
    <property type="term" value="F:sarcosine oxidase activity"/>
    <property type="evidence" value="ECO:0007669"/>
    <property type="project" value="TreeGrafter"/>
</dbReference>
<keyword evidence="5" id="KW-0560">Oxidoreductase</keyword>
<evidence type="ECO:0000313" key="10">
    <source>
        <dbReference type="Proteomes" id="UP000775872"/>
    </source>
</evidence>
<protein>
    <recommendedName>
        <fullName evidence="8">CID domain-containing protein</fullName>
    </recommendedName>
</protein>
<evidence type="ECO:0000256" key="5">
    <source>
        <dbReference type="ARBA" id="ARBA00023002"/>
    </source>
</evidence>
<reference evidence="9 10" key="2">
    <citation type="submission" date="2021-10" db="EMBL/GenBank/DDBJ databases">
        <authorList>
            <person name="Piombo E."/>
        </authorList>
    </citation>
    <scope>NUCLEOTIDE SEQUENCE [LARGE SCALE GENOMIC DNA]</scope>
</reference>
<feature type="compositionally biased region" description="Acidic residues" evidence="7">
    <location>
        <begin position="1192"/>
        <end position="1240"/>
    </location>
</feature>
<dbReference type="InterPro" id="IPR006076">
    <property type="entry name" value="FAD-dep_OxRdtase"/>
</dbReference>
<comment type="cofactor">
    <cofactor evidence="1">
        <name>FAD</name>
        <dbReference type="ChEBI" id="CHEBI:57692"/>
    </cofactor>
</comment>
<evidence type="ECO:0000313" key="9">
    <source>
        <dbReference type="EMBL" id="CAH0052859.1"/>
    </source>
</evidence>
<keyword evidence="3" id="KW-0285">Flavoprotein</keyword>
<name>A0A9N9ZCQ9_9HYPO</name>
<proteinExistence type="inferred from homology"/>
<feature type="region of interest" description="Disordered" evidence="7">
    <location>
        <begin position="1009"/>
        <end position="1041"/>
    </location>
</feature>
<evidence type="ECO:0000256" key="2">
    <source>
        <dbReference type="ARBA" id="ARBA00010989"/>
    </source>
</evidence>
<dbReference type="GO" id="GO:0050031">
    <property type="term" value="F:L-pipecolate oxidase activity"/>
    <property type="evidence" value="ECO:0007669"/>
    <property type="project" value="TreeGrafter"/>
</dbReference>
<evidence type="ECO:0000256" key="4">
    <source>
        <dbReference type="ARBA" id="ARBA00022827"/>
    </source>
</evidence>
<evidence type="ECO:0000256" key="3">
    <source>
        <dbReference type="ARBA" id="ARBA00022630"/>
    </source>
</evidence>
<dbReference type="Gene3D" id="3.50.50.60">
    <property type="entry name" value="FAD/NAD(P)-binding domain"/>
    <property type="match status" value="1"/>
</dbReference>
<dbReference type="SUPFAM" id="SSF51905">
    <property type="entry name" value="FAD/NAD(P)-binding domain"/>
    <property type="match status" value="1"/>
</dbReference>
<feature type="compositionally biased region" description="Basic and acidic residues" evidence="7">
    <location>
        <begin position="547"/>
        <end position="558"/>
    </location>
</feature>
<dbReference type="Proteomes" id="UP000775872">
    <property type="component" value="Unassembled WGS sequence"/>
</dbReference>
<feature type="compositionally biased region" description="Basic and acidic residues" evidence="7">
    <location>
        <begin position="937"/>
        <end position="950"/>
    </location>
</feature>
<feature type="region of interest" description="Disordered" evidence="7">
    <location>
        <begin position="754"/>
        <end position="794"/>
    </location>
</feature>
<feature type="coiled-coil region" evidence="6">
    <location>
        <begin position="510"/>
        <end position="537"/>
    </location>
</feature>
<dbReference type="InterPro" id="IPR035967">
    <property type="entry name" value="SWAP/Surp_sf"/>
</dbReference>
<evidence type="ECO:0000256" key="1">
    <source>
        <dbReference type="ARBA" id="ARBA00001974"/>
    </source>
</evidence>
<dbReference type="Gene3D" id="1.25.40.90">
    <property type="match status" value="1"/>
</dbReference>
<dbReference type="Gene3D" id="3.30.9.10">
    <property type="entry name" value="D-Amino Acid Oxidase, subunit A, domain 2"/>
    <property type="match status" value="1"/>
</dbReference>
<dbReference type="PANTHER" id="PTHR10961">
    <property type="entry name" value="PEROXISOMAL SARCOSINE OXIDASE"/>
    <property type="match status" value="1"/>
</dbReference>
<reference evidence="10" key="1">
    <citation type="submission" date="2019-06" db="EMBL/GenBank/DDBJ databases">
        <authorList>
            <person name="Broberg M."/>
        </authorList>
    </citation>
    <scope>NUCLEOTIDE SEQUENCE [LARGE SCALE GENOMIC DNA]</scope>
</reference>
<dbReference type="InterPro" id="IPR000061">
    <property type="entry name" value="Surp"/>
</dbReference>
<dbReference type="GO" id="GO:0003723">
    <property type="term" value="F:RNA binding"/>
    <property type="evidence" value="ECO:0007669"/>
    <property type="project" value="InterPro"/>
</dbReference>
<evidence type="ECO:0000256" key="7">
    <source>
        <dbReference type="SAM" id="MobiDB-lite"/>
    </source>
</evidence>
<dbReference type="InterPro" id="IPR045170">
    <property type="entry name" value="MTOX"/>
</dbReference>
<dbReference type="Gene3D" id="1.10.10.790">
    <property type="entry name" value="Surp module"/>
    <property type="match status" value="1"/>
</dbReference>
<organism evidence="9 10">
    <name type="scientific">Clonostachys solani</name>
    <dbReference type="NCBI Taxonomy" id="160281"/>
    <lineage>
        <taxon>Eukaryota</taxon>
        <taxon>Fungi</taxon>
        <taxon>Dikarya</taxon>
        <taxon>Ascomycota</taxon>
        <taxon>Pezizomycotina</taxon>
        <taxon>Sordariomycetes</taxon>
        <taxon>Hypocreomycetidae</taxon>
        <taxon>Hypocreales</taxon>
        <taxon>Bionectriaceae</taxon>
        <taxon>Clonostachys</taxon>
    </lineage>
</organism>
<feature type="compositionally biased region" description="Basic and acidic residues" evidence="7">
    <location>
        <begin position="1015"/>
        <end position="1025"/>
    </location>
</feature>
<dbReference type="PANTHER" id="PTHR10961:SF46">
    <property type="entry name" value="PEROXISOMAL SARCOSINE OXIDASE"/>
    <property type="match status" value="1"/>
</dbReference>
<feature type="region of interest" description="Disordered" evidence="7">
    <location>
        <begin position="924"/>
        <end position="952"/>
    </location>
</feature>
<dbReference type="Pfam" id="PF01805">
    <property type="entry name" value="Surp"/>
    <property type="match status" value="1"/>
</dbReference>
<dbReference type="PROSITE" id="PS51391">
    <property type="entry name" value="CID"/>
    <property type="match status" value="1"/>
</dbReference>
<feature type="compositionally biased region" description="Polar residues" evidence="7">
    <location>
        <begin position="777"/>
        <end position="787"/>
    </location>
</feature>
<dbReference type="SUPFAM" id="SSF109905">
    <property type="entry name" value="Surp module (SWAP domain)"/>
    <property type="match status" value="1"/>
</dbReference>
<keyword evidence="4" id="KW-0274">FAD</keyword>
<feature type="compositionally biased region" description="Basic and acidic residues" evidence="7">
    <location>
        <begin position="1282"/>
        <end position="1296"/>
    </location>
</feature>
<comment type="caution">
    <text evidence="9">The sequence shown here is derived from an EMBL/GenBank/DDBJ whole genome shotgun (WGS) entry which is preliminary data.</text>
</comment>
<accession>A0A9N9ZCQ9</accession>
<dbReference type="GO" id="GO:0050660">
    <property type="term" value="F:flavin adenine dinucleotide binding"/>
    <property type="evidence" value="ECO:0007669"/>
    <property type="project" value="InterPro"/>
</dbReference>